<organism evidence="3 4">
    <name type="scientific">Cladorrhinum samala</name>
    <dbReference type="NCBI Taxonomy" id="585594"/>
    <lineage>
        <taxon>Eukaryota</taxon>
        <taxon>Fungi</taxon>
        <taxon>Dikarya</taxon>
        <taxon>Ascomycota</taxon>
        <taxon>Pezizomycotina</taxon>
        <taxon>Sordariomycetes</taxon>
        <taxon>Sordariomycetidae</taxon>
        <taxon>Sordariales</taxon>
        <taxon>Podosporaceae</taxon>
        <taxon>Cladorrhinum</taxon>
    </lineage>
</organism>
<dbReference type="AlphaFoldDB" id="A0AAV9HG49"/>
<evidence type="ECO:0000256" key="1">
    <source>
        <dbReference type="SAM" id="MobiDB-lite"/>
    </source>
</evidence>
<sequence length="354" mass="39101">MSSSGGPSKGLCPDWVLSSGSNVHVARDREWFVEYHPWKTTVAGRLGDAMDVIGIGVVEVPVKRSPRRSGPTAHGKLRLHNVLHAPSGICNILGSPATGDYAGFKFGASEDGSQGAIVDANDRQIAYLVNPQYSGLLVLRLSGPPVGPVVGPSRFEKGAMYMIGVTWTDAERQKWRAHQKDQSGRQQQSGGESQPARQVAHMGGVRVVARPGSSSRQGFTRATSPEPYTTHEKGWLKQHYGGEFKFLQVHGLSIYKDEDREEGRRIVRAILAQDRDEDEDDDDDGEDEDEPSEKEWNPEGHFADHHFSESELEFIEGGWGSSANFMSSFDLKFYNDEDCSEAKAIVRGLMRRDD</sequence>
<evidence type="ECO:0000313" key="4">
    <source>
        <dbReference type="Proteomes" id="UP001321749"/>
    </source>
</evidence>
<dbReference type="InterPro" id="IPR054722">
    <property type="entry name" value="PolX-like_BBD"/>
</dbReference>
<feature type="region of interest" description="Disordered" evidence="1">
    <location>
        <begin position="173"/>
        <end position="230"/>
    </location>
</feature>
<accession>A0AAV9HG49</accession>
<reference evidence="3" key="1">
    <citation type="journal article" date="2023" name="Mol. Phylogenet. Evol.">
        <title>Genome-scale phylogeny and comparative genomics of the fungal order Sordariales.</title>
        <authorList>
            <person name="Hensen N."/>
            <person name="Bonometti L."/>
            <person name="Westerberg I."/>
            <person name="Brannstrom I.O."/>
            <person name="Guillou S."/>
            <person name="Cros-Aarteil S."/>
            <person name="Calhoun S."/>
            <person name="Haridas S."/>
            <person name="Kuo A."/>
            <person name="Mondo S."/>
            <person name="Pangilinan J."/>
            <person name="Riley R."/>
            <person name="LaButti K."/>
            <person name="Andreopoulos B."/>
            <person name="Lipzen A."/>
            <person name="Chen C."/>
            <person name="Yan M."/>
            <person name="Daum C."/>
            <person name="Ng V."/>
            <person name="Clum A."/>
            <person name="Steindorff A."/>
            <person name="Ohm R.A."/>
            <person name="Martin F."/>
            <person name="Silar P."/>
            <person name="Natvig D.O."/>
            <person name="Lalanne C."/>
            <person name="Gautier V."/>
            <person name="Ament-Velasquez S.L."/>
            <person name="Kruys A."/>
            <person name="Hutchinson M.I."/>
            <person name="Powell A.J."/>
            <person name="Barry K."/>
            <person name="Miller A.N."/>
            <person name="Grigoriev I.V."/>
            <person name="Debuchy R."/>
            <person name="Gladieux P."/>
            <person name="Hiltunen Thoren M."/>
            <person name="Johannesson H."/>
        </authorList>
    </citation>
    <scope>NUCLEOTIDE SEQUENCE</scope>
    <source>
        <strain evidence="3">PSN324</strain>
    </source>
</reference>
<feature type="compositionally biased region" description="Basic and acidic residues" evidence="1">
    <location>
        <begin position="293"/>
        <end position="303"/>
    </location>
</feature>
<dbReference type="PANTHER" id="PTHR40628:SF1">
    <property type="entry name" value="CHROMO DOMAIN-CONTAINING PROTEIN"/>
    <property type="match status" value="1"/>
</dbReference>
<comment type="caution">
    <text evidence="3">The sequence shown here is derived from an EMBL/GenBank/DDBJ whole genome shotgun (WGS) entry which is preliminary data.</text>
</comment>
<feature type="domain" description="Retrovirus-related Pol polyprotein from transposon TNT 1-94-like beta-barrel" evidence="2">
    <location>
        <begin position="15"/>
        <end position="93"/>
    </location>
</feature>
<proteinExistence type="predicted"/>
<name>A0AAV9HG49_9PEZI</name>
<protein>
    <recommendedName>
        <fullName evidence="2">Retrovirus-related Pol polyprotein from transposon TNT 1-94-like beta-barrel domain-containing protein</fullName>
    </recommendedName>
</protein>
<dbReference type="Proteomes" id="UP001321749">
    <property type="component" value="Unassembled WGS sequence"/>
</dbReference>
<evidence type="ECO:0000313" key="3">
    <source>
        <dbReference type="EMBL" id="KAK4459477.1"/>
    </source>
</evidence>
<dbReference type="Pfam" id="PF22936">
    <property type="entry name" value="Pol_BBD"/>
    <property type="match status" value="1"/>
</dbReference>
<reference evidence="3" key="2">
    <citation type="submission" date="2023-06" db="EMBL/GenBank/DDBJ databases">
        <authorList>
            <consortium name="Lawrence Berkeley National Laboratory"/>
            <person name="Mondo S.J."/>
            <person name="Hensen N."/>
            <person name="Bonometti L."/>
            <person name="Westerberg I."/>
            <person name="Brannstrom I.O."/>
            <person name="Guillou S."/>
            <person name="Cros-Aarteil S."/>
            <person name="Calhoun S."/>
            <person name="Haridas S."/>
            <person name="Kuo A."/>
            <person name="Pangilinan J."/>
            <person name="Riley R."/>
            <person name="Labutti K."/>
            <person name="Andreopoulos B."/>
            <person name="Lipzen A."/>
            <person name="Chen C."/>
            <person name="Yanf M."/>
            <person name="Daum C."/>
            <person name="Ng V."/>
            <person name="Clum A."/>
            <person name="Steindorff A."/>
            <person name="Ohm R."/>
            <person name="Martin F."/>
            <person name="Silar P."/>
            <person name="Natvig D."/>
            <person name="Lalanne C."/>
            <person name="Gautier V."/>
            <person name="Ament-Velasquez S.L."/>
            <person name="Kruys A."/>
            <person name="Hutchinson M.I."/>
            <person name="Powell A.J."/>
            <person name="Barry K."/>
            <person name="Miller A.N."/>
            <person name="Grigoriev I.V."/>
            <person name="Debuchy R."/>
            <person name="Gladieux P."/>
            <person name="Thoren M.H."/>
            <person name="Johannesson H."/>
        </authorList>
    </citation>
    <scope>NUCLEOTIDE SEQUENCE</scope>
    <source>
        <strain evidence="3">PSN324</strain>
    </source>
</reference>
<feature type="compositionally biased region" description="Acidic residues" evidence="1">
    <location>
        <begin position="275"/>
        <end position="292"/>
    </location>
</feature>
<feature type="compositionally biased region" description="Basic and acidic residues" evidence="1">
    <location>
        <begin position="173"/>
        <end position="183"/>
    </location>
</feature>
<keyword evidence="4" id="KW-1185">Reference proteome</keyword>
<gene>
    <name evidence="3" type="ORF">QBC42DRAFT_274406</name>
</gene>
<evidence type="ECO:0000259" key="2">
    <source>
        <dbReference type="Pfam" id="PF22936"/>
    </source>
</evidence>
<feature type="compositionally biased region" description="Polar residues" evidence="1">
    <location>
        <begin position="212"/>
        <end position="227"/>
    </location>
</feature>
<feature type="compositionally biased region" description="Low complexity" evidence="1">
    <location>
        <begin position="184"/>
        <end position="194"/>
    </location>
</feature>
<dbReference type="PANTHER" id="PTHR40628">
    <property type="entry name" value="CHROMO DOMAIN-CONTAINING PROTEIN"/>
    <property type="match status" value="1"/>
</dbReference>
<feature type="region of interest" description="Disordered" evidence="1">
    <location>
        <begin position="270"/>
        <end position="303"/>
    </location>
</feature>
<dbReference type="EMBL" id="MU865036">
    <property type="protein sequence ID" value="KAK4459477.1"/>
    <property type="molecule type" value="Genomic_DNA"/>
</dbReference>